<protein>
    <submittedName>
        <fullName evidence="2">Unannotated protein</fullName>
    </submittedName>
</protein>
<organism evidence="2">
    <name type="scientific">freshwater metagenome</name>
    <dbReference type="NCBI Taxonomy" id="449393"/>
    <lineage>
        <taxon>unclassified sequences</taxon>
        <taxon>metagenomes</taxon>
        <taxon>ecological metagenomes</taxon>
    </lineage>
</organism>
<name>A0A6J6TVP2_9ZZZZ</name>
<dbReference type="EMBL" id="CAEZYW010000215">
    <property type="protein sequence ID" value="CAB4751188.1"/>
    <property type="molecule type" value="Genomic_DNA"/>
</dbReference>
<sequence length="141" mass="15412">MGRGEVPCAGDARLDGGGVVEIDGARDHRTRGPIEQLAGVCARQYLLRDEGQDLIVIQGRRDGRGKRADRRGQFTSAIDRRFARGPAQGRQHDARSPVLQRREPELGHRNAARALTAHDVDGQPVPRATTTGIAHKAPREE</sequence>
<feature type="compositionally biased region" description="Basic and acidic residues" evidence="1">
    <location>
        <begin position="90"/>
        <end position="108"/>
    </location>
</feature>
<accession>A0A6J6TVP2</accession>
<evidence type="ECO:0000256" key="1">
    <source>
        <dbReference type="SAM" id="MobiDB-lite"/>
    </source>
</evidence>
<feature type="region of interest" description="Disordered" evidence="1">
    <location>
        <begin position="82"/>
        <end position="141"/>
    </location>
</feature>
<gene>
    <name evidence="2" type="ORF">UFOPK2786_01298</name>
</gene>
<proteinExistence type="predicted"/>
<dbReference type="AlphaFoldDB" id="A0A6J6TVP2"/>
<reference evidence="2" key="1">
    <citation type="submission" date="2020-05" db="EMBL/GenBank/DDBJ databases">
        <authorList>
            <person name="Chiriac C."/>
            <person name="Salcher M."/>
            <person name="Ghai R."/>
            <person name="Kavagutti S V."/>
        </authorList>
    </citation>
    <scope>NUCLEOTIDE SEQUENCE</scope>
</reference>
<evidence type="ECO:0000313" key="2">
    <source>
        <dbReference type="EMBL" id="CAB4751188.1"/>
    </source>
</evidence>